<dbReference type="AlphaFoldDB" id="A0A8J8NM60"/>
<dbReference type="Proteomes" id="UP000785679">
    <property type="component" value="Unassembled WGS sequence"/>
</dbReference>
<comment type="caution">
    <text evidence="1">The sequence shown here is derived from an EMBL/GenBank/DDBJ whole genome shotgun (WGS) entry which is preliminary data.</text>
</comment>
<sequence length="104" mass="12220">MQASSSRWSSIITCEPESNHCYISFSNPFCSDILVRFMARKDWEKRSVGRYQTSEGVRQTYQSQLHKYQATLTFLITKSRNRCDQERLSFENVSSFLNSFSLLQ</sequence>
<name>A0A8J8NM60_HALGN</name>
<organism evidence="1 2">
    <name type="scientific">Halteria grandinella</name>
    <dbReference type="NCBI Taxonomy" id="5974"/>
    <lineage>
        <taxon>Eukaryota</taxon>
        <taxon>Sar</taxon>
        <taxon>Alveolata</taxon>
        <taxon>Ciliophora</taxon>
        <taxon>Intramacronucleata</taxon>
        <taxon>Spirotrichea</taxon>
        <taxon>Stichotrichia</taxon>
        <taxon>Sporadotrichida</taxon>
        <taxon>Halteriidae</taxon>
        <taxon>Halteria</taxon>
    </lineage>
</organism>
<protein>
    <submittedName>
        <fullName evidence="1">Uncharacterized protein</fullName>
    </submittedName>
</protein>
<dbReference type="EMBL" id="RRYP01010867">
    <property type="protein sequence ID" value="TNV78112.1"/>
    <property type="molecule type" value="Genomic_DNA"/>
</dbReference>
<accession>A0A8J8NM60</accession>
<gene>
    <name evidence="1" type="ORF">FGO68_gene13604</name>
</gene>
<evidence type="ECO:0000313" key="2">
    <source>
        <dbReference type="Proteomes" id="UP000785679"/>
    </source>
</evidence>
<proteinExistence type="predicted"/>
<reference evidence="1" key="1">
    <citation type="submission" date="2019-06" db="EMBL/GenBank/DDBJ databases">
        <authorList>
            <person name="Zheng W."/>
        </authorList>
    </citation>
    <scope>NUCLEOTIDE SEQUENCE</scope>
    <source>
        <strain evidence="1">QDHG01</strain>
    </source>
</reference>
<evidence type="ECO:0000313" key="1">
    <source>
        <dbReference type="EMBL" id="TNV78112.1"/>
    </source>
</evidence>
<keyword evidence="2" id="KW-1185">Reference proteome</keyword>